<evidence type="ECO:0000313" key="1">
    <source>
        <dbReference type="EMBL" id="RKR84238.1"/>
    </source>
</evidence>
<dbReference type="AlphaFoldDB" id="A0A495J753"/>
<dbReference type="PANTHER" id="PTHR43224:SF1">
    <property type="entry name" value="AMIDINOTRANSFERASE"/>
    <property type="match status" value="1"/>
</dbReference>
<dbReference type="Pfam" id="PF19420">
    <property type="entry name" value="DDAH_eukar"/>
    <property type="match status" value="1"/>
</dbReference>
<keyword evidence="2" id="KW-1185">Reference proteome</keyword>
<dbReference type="NCBIfam" id="NF046062">
    <property type="entry name" value="citrull_CtlX"/>
    <property type="match status" value="1"/>
</dbReference>
<dbReference type="PIRSF" id="PIRSF028188">
    <property type="entry name" value="Amdntrnsf_FN0238"/>
    <property type="match status" value="1"/>
</dbReference>
<dbReference type="SUPFAM" id="SSF55909">
    <property type="entry name" value="Pentein"/>
    <property type="match status" value="1"/>
</dbReference>
<name>A0A495J753_9SPHI</name>
<dbReference type="OrthoDB" id="9788268at2"/>
<dbReference type="Proteomes" id="UP000268007">
    <property type="component" value="Unassembled WGS sequence"/>
</dbReference>
<evidence type="ECO:0000313" key="2">
    <source>
        <dbReference type="Proteomes" id="UP000268007"/>
    </source>
</evidence>
<dbReference type="PANTHER" id="PTHR43224">
    <property type="entry name" value="AMIDINOTRANSFERASE"/>
    <property type="match status" value="1"/>
</dbReference>
<dbReference type="Gene3D" id="3.75.10.10">
    <property type="entry name" value="L-arginine/glycine Amidinotransferase, Chain A"/>
    <property type="match status" value="1"/>
</dbReference>
<reference evidence="1 2" key="1">
    <citation type="submission" date="2018-10" db="EMBL/GenBank/DDBJ databases">
        <title>Genomic Encyclopedia of Archaeal and Bacterial Type Strains, Phase II (KMG-II): from individual species to whole genera.</title>
        <authorList>
            <person name="Goeker M."/>
        </authorList>
    </citation>
    <scope>NUCLEOTIDE SEQUENCE [LARGE SCALE GENOMIC DNA]</scope>
    <source>
        <strain evidence="1 2">DSM 18602</strain>
    </source>
</reference>
<dbReference type="RefSeq" id="WP_121199732.1">
    <property type="nucleotide sequence ID" value="NZ_RBKU01000001.1"/>
</dbReference>
<accession>A0A495J753</accession>
<organism evidence="1 2">
    <name type="scientific">Mucilaginibacter gracilis</name>
    <dbReference type="NCBI Taxonomy" id="423350"/>
    <lineage>
        <taxon>Bacteria</taxon>
        <taxon>Pseudomonadati</taxon>
        <taxon>Bacteroidota</taxon>
        <taxon>Sphingobacteriia</taxon>
        <taxon>Sphingobacteriales</taxon>
        <taxon>Sphingobacteriaceae</taxon>
        <taxon>Mucilaginibacter</taxon>
    </lineage>
</organism>
<gene>
    <name evidence="1" type="ORF">BDD43_4468</name>
</gene>
<dbReference type="EMBL" id="RBKU01000001">
    <property type="protein sequence ID" value="RKR84238.1"/>
    <property type="molecule type" value="Genomic_DNA"/>
</dbReference>
<proteinExistence type="predicted"/>
<sequence length="308" mass="34739">MNQLTSHILMIRPVSFGFNEQTAESNAFQHRSQNEQDIQQKALAEFDAFADKLKANGLDVIIVNDKPEPHTPDSIFPNNWVSFHEDGKIFMYPMQAENRRLERDLKMLKKITLNSFFVSDIKDLSAYENNEQYLEGTGSMVLDRGNKIAYACLSPRTHPDVIGAFRAESGYTSILFHATDQNGKAIYHTNVMMCMGDEFVVICLDAVTDTAEKNLLMASFEQTNKQVIEISQQQLNEFAGNMLELRNEKNERLLVMSARALASLHPQQVQKLEKYCKIISANLQTIETIGGGSARCMIAEVHLPPLSS</sequence>
<protein>
    <recommendedName>
        <fullName evidence="3">Amidinotransferase</fullName>
    </recommendedName>
</protein>
<dbReference type="InterPro" id="IPR014541">
    <property type="entry name" value="Amdntrnsf_FN0238"/>
</dbReference>
<evidence type="ECO:0008006" key="3">
    <source>
        <dbReference type="Google" id="ProtNLM"/>
    </source>
</evidence>
<comment type="caution">
    <text evidence="1">The sequence shown here is derived from an EMBL/GenBank/DDBJ whole genome shotgun (WGS) entry which is preliminary data.</text>
</comment>